<evidence type="ECO:0000313" key="3">
    <source>
        <dbReference type="EMBL" id="UWZ82715.1"/>
    </source>
</evidence>
<dbReference type="SUPFAM" id="SSF52833">
    <property type="entry name" value="Thioredoxin-like"/>
    <property type="match status" value="1"/>
</dbReference>
<dbReference type="RefSeq" id="WP_260791903.1">
    <property type="nucleotide sequence ID" value="NZ_CP093313.1"/>
</dbReference>
<organism evidence="3 4">
    <name type="scientific">Occallatibacter riparius</name>
    <dbReference type="NCBI Taxonomy" id="1002689"/>
    <lineage>
        <taxon>Bacteria</taxon>
        <taxon>Pseudomonadati</taxon>
        <taxon>Acidobacteriota</taxon>
        <taxon>Terriglobia</taxon>
        <taxon>Terriglobales</taxon>
        <taxon>Acidobacteriaceae</taxon>
        <taxon>Occallatibacter</taxon>
    </lineage>
</organism>
<gene>
    <name evidence="3" type="ORF">MOP44_19350</name>
</gene>
<proteinExistence type="predicted"/>
<keyword evidence="4" id="KW-1185">Reference proteome</keyword>
<name>A0A9J7BJK2_9BACT</name>
<dbReference type="Proteomes" id="UP001059380">
    <property type="component" value="Chromosome"/>
</dbReference>
<evidence type="ECO:0000256" key="1">
    <source>
        <dbReference type="SAM" id="MobiDB-lite"/>
    </source>
</evidence>
<evidence type="ECO:0000313" key="4">
    <source>
        <dbReference type="Proteomes" id="UP001059380"/>
    </source>
</evidence>
<dbReference type="InterPro" id="IPR013766">
    <property type="entry name" value="Thioredoxin_domain"/>
</dbReference>
<protein>
    <submittedName>
        <fullName evidence="3">Thioredoxin family protein</fullName>
    </submittedName>
</protein>
<dbReference type="AlphaFoldDB" id="A0A9J7BJK2"/>
<feature type="domain" description="Thioredoxin" evidence="2">
    <location>
        <begin position="367"/>
        <end position="506"/>
    </location>
</feature>
<dbReference type="EMBL" id="CP093313">
    <property type="protein sequence ID" value="UWZ82715.1"/>
    <property type="molecule type" value="Genomic_DNA"/>
</dbReference>
<dbReference type="PROSITE" id="PS51352">
    <property type="entry name" value="THIOREDOXIN_2"/>
    <property type="match status" value="1"/>
</dbReference>
<feature type="compositionally biased region" description="Low complexity" evidence="1">
    <location>
        <begin position="15"/>
        <end position="25"/>
    </location>
</feature>
<evidence type="ECO:0000259" key="2">
    <source>
        <dbReference type="PROSITE" id="PS51352"/>
    </source>
</evidence>
<accession>A0A9J7BJK2</accession>
<reference evidence="3" key="1">
    <citation type="submission" date="2021-04" db="EMBL/GenBank/DDBJ databases">
        <title>Phylogenetic analysis of Acidobacteriaceae.</title>
        <authorList>
            <person name="Qiu L."/>
            <person name="Zhang Q."/>
        </authorList>
    </citation>
    <scope>NUCLEOTIDE SEQUENCE</scope>
    <source>
        <strain evidence="3">DSM 25168</strain>
    </source>
</reference>
<sequence length="506" mass="55353">MVAQTASGPNGGAAAGSNTPTTTTGPDAHLPPTNAKLNGLAHRLLQAGLKTNALADENLAPWHIKIDYQMRNDPSPKLVSGSVEEWHAGPYQWRRTYTSSDEGATGTEWSTSRTERFTSKRGMRPQGYHFLLLRVTRPVIEPLYQAANVKPDYEMKAVRTTTEGVTLNCASVVDGARYTDEPDFIFATTCFDTDLHLRLTVAGDTTVQFDDVQMFQGKAVARNVKVIQQGRLLAEMKVSALEALPAGSEAEVKPPVGAVPEPYVVESGMPKPESVYEVAASLGMAPTFPYRGAIPVPIVILKDGSVKVQRGQLAVFSTQLGDALENAINKWKYKPYHVDGQPVEVAQTVFYPIDGKPFVPSYDRPKPKAVLTAPEDFSSAYDPKRDPAKDLAAAQAQAAAGHKRILMEVGGDWCSWCKILDKFFLEHADVRSARDAEFVLLKVNFSGNNENVAFLSQYPAIPGYPWIFVLDGDGKLLKSVDTNTLESGNTGYSEKAIRDFLTAWKR</sequence>
<dbReference type="KEGG" id="orp:MOP44_19350"/>
<dbReference type="Gene3D" id="3.40.30.10">
    <property type="entry name" value="Glutaredoxin"/>
    <property type="match status" value="1"/>
</dbReference>
<dbReference type="InterPro" id="IPR036249">
    <property type="entry name" value="Thioredoxin-like_sf"/>
</dbReference>
<dbReference type="SUPFAM" id="SSF74653">
    <property type="entry name" value="TolA/TonB C-terminal domain"/>
    <property type="match status" value="1"/>
</dbReference>
<feature type="region of interest" description="Disordered" evidence="1">
    <location>
        <begin position="1"/>
        <end position="35"/>
    </location>
</feature>
<dbReference type="Pfam" id="PF13899">
    <property type="entry name" value="Thioredoxin_7"/>
    <property type="match status" value="1"/>
</dbReference>